<protein>
    <recommendedName>
        <fullName evidence="4">N-acetyltransferase domain-containing protein</fullName>
    </recommendedName>
</protein>
<dbReference type="AlphaFoldDB" id="G5IH88"/>
<sequence length="156" mass="18332">MEFRFAERKDTSLILQFIKELADYEKMLDEVVADEKMLEEWMFDKQKAEVIFLLEDGKEVGFALFFHNFSTFLGRAGIYLEDLYVRPEYRGKGYGKAILKKLAAIAVERGCGRLEWWCLDWNKPSIDFYLSLEAEPMSDWTVYRIAGDTLKKLAEE</sequence>
<evidence type="ECO:0000256" key="3">
    <source>
        <dbReference type="ARBA" id="ARBA00023315"/>
    </source>
</evidence>
<dbReference type="RefSeq" id="WP_006780844.1">
    <property type="nucleotide sequence ID" value="NZ_CP040506.1"/>
</dbReference>
<evidence type="ECO:0000313" key="6">
    <source>
        <dbReference type="Proteomes" id="UP000005384"/>
    </source>
</evidence>
<accession>G5IH88</accession>
<organism evidence="5 6">
    <name type="scientific">Hungatella hathewayi WAL-18680</name>
    <dbReference type="NCBI Taxonomy" id="742737"/>
    <lineage>
        <taxon>Bacteria</taxon>
        <taxon>Bacillati</taxon>
        <taxon>Bacillota</taxon>
        <taxon>Clostridia</taxon>
        <taxon>Lachnospirales</taxon>
        <taxon>Lachnospiraceae</taxon>
        <taxon>Hungatella</taxon>
    </lineage>
</organism>
<dbReference type="PROSITE" id="PS51186">
    <property type="entry name" value="GNAT"/>
    <property type="match status" value="1"/>
</dbReference>
<evidence type="ECO:0000313" key="5">
    <source>
        <dbReference type="EMBL" id="EHI59159.1"/>
    </source>
</evidence>
<dbReference type="InterPro" id="IPR000182">
    <property type="entry name" value="GNAT_dom"/>
</dbReference>
<dbReference type="GO" id="GO:0008080">
    <property type="term" value="F:N-acetyltransferase activity"/>
    <property type="evidence" value="ECO:0007669"/>
    <property type="project" value="TreeGrafter"/>
</dbReference>
<keyword evidence="6" id="KW-1185">Reference proteome</keyword>
<dbReference type="Proteomes" id="UP000005384">
    <property type="component" value="Unassembled WGS sequence"/>
</dbReference>
<dbReference type="Pfam" id="PF00583">
    <property type="entry name" value="Acetyltransf_1"/>
    <property type="match status" value="1"/>
</dbReference>
<dbReference type="SUPFAM" id="SSF55729">
    <property type="entry name" value="Acyl-CoA N-acyltransferases (Nat)"/>
    <property type="match status" value="1"/>
</dbReference>
<keyword evidence="3" id="KW-0012">Acyltransferase</keyword>
<dbReference type="OrthoDB" id="9792929at2"/>
<dbReference type="Gene3D" id="3.40.630.30">
    <property type="match status" value="1"/>
</dbReference>
<name>G5IH88_9FIRM</name>
<dbReference type="CDD" id="cd04301">
    <property type="entry name" value="NAT_SF"/>
    <property type="match status" value="1"/>
</dbReference>
<gene>
    <name evidence="5" type="ORF">HMPREF9473_02866</name>
</gene>
<dbReference type="InterPro" id="IPR051016">
    <property type="entry name" value="Diverse_Substrate_AcTransf"/>
</dbReference>
<dbReference type="PANTHER" id="PTHR10545:SF29">
    <property type="entry name" value="GH14572P-RELATED"/>
    <property type="match status" value="1"/>
</dbReference>
<dbReference type="PATRIC" id="fig|742737.3.peg.2871"/>
<dbReference type="EMBL" id="ADLN01000075">
    <property type="protein sequence ID" value="EHI59159.1"/>
    <property type="molecule type" value="Genomic_DNA"/>
</dbReference>
<reference evidence="5 6" key="1">
    <citation type="submission" date="2011-08" db="EMBL/GenBank/DDBJ databases">
        <title>The Genome Sequence of Clostridium hathewayi WAL-18680.</title>
        <authorList>
            <consortium name="The Broad Institute Genome Sequencing Platform"/>
            <person name="Earl A."/>
            <person name="Ward D."/>
            <person name="Feldgarden M."/>
            <person name="Gevers D."/>
            <person name="Finegold S.M."/>
            <person name="Summanen P.H."/>
            <person name="Molitoris D.R."/>
            <person name="Song M."/>
            <person name="Daigneault M."/>
            <person name="Allen-Vercoe E."/>
            <person name="Young S.K."/>
            <person name="Zeng Q."/>
            <person name="Gargeya S."/>
            <person name="Fitzgerald M."/>
            <person name="Haas B."/>
            <person name="Abouelleil A."/>
            <person name="Alvarado L."/>
            <person name="Arachchi H.M."/>
            <person name="Berlin A."/>
            <person name="Brown A."/>
            <person name="Chapman S.B."/>
            <person name="Chen Z."/>
            <person name="Dunbar C."/>
            <person name="Freedman E."/>
            <person name="Gearin G."/>
            <person name="Gellesch M."/>
            <person name="Goldberg J."/>
            <person name="Griggs A."/>
            <person name="Gujja S."/>
            <person name="Heiman D."/>
            <person name="Howarth C."/>
            <person name="Larson L."/>
            <person name="Lui A."/>
            <person name="MacDonald P.J.P."/>
            <person name="Montmayeur A."/>
            <person name="Murphy C."/>
            <person name="Neiman D."/>
            <person name="Pearson M."/>
            <person name="Priest M."/>
            <person name="Roberts A."/>
            <person name="Saif S."/>
            <person name="Shea T."/>
            <person name="Shenoy N."/>
            <person name="Sisk P."/>
            <person name="Stolte C."/>
            <person name="Sykes S."/>
            <person name="Wortman J."/>
            <person name="Nusbaum C."/>
            <person name="Birren B."/>
        </authorList>
    </citation>
    <scope>NUCLEOTIDE SEQUENCE [LARGE SCALE GENOMIC DNA]</scope>
    <source>
        <strain evidence="5 6">WAL-18680</strain>
    </source>
</reference>
<evidence type="ECO:0000256" key="1">
    <source>
        <dbReference type="ARBA" id="ARBA00008694"/>
    </source>
</evidence>
<dbReference type="FunFam" id="3.40.630.30:FF:000064">
    <property type="entry name" value="GNAT family acetyltransferase"/>
    <property type="match status" value="1"/>
</dbReference>
<evidence type="ECO:0000259" key="4">
    <source>
        <dbReference type="PROSITE" id="PS51186"/>
    </source>
</evidence>
<evidence type="ECO:0000256" key="2">
    <source>
        <dbReference type="ARBA" id="ARBA00022679"/>
    </source>
</evidence>
<comment type="similarity">
    <text evidence="1">Belongs to the acetyltransferase family.</text>
</comment>
<dbReference type="PANTHER" id="PTHR10545">
    <property type="entry name" value="DIAMINE N-ACETYLTRANSFERASE"/>
    <property type="match status" value="1"/>
</dbReference>
<proteinExistence type="inferred from homology"/>
<dbReference type="InterPro" id="IPR016181">
    <property type="entry name" value="Acyl_CoA_acyltransferase"/>
</dbReference>
<feature type="domain" description="N-acetyltransferase" evidence="4">
    <location>
        <begin position="1"/>
        <end position="156"/>
    </location>
</feature>
<dbReference type="HOGENOM" id="CLU_013985_41_3_9"/>
<comment type="caution">
    <text evidence="5">The sequence shown here is derived from an EMBL/GenBank/DDBJ whole genome shotgun (WGS) entry which is preliminary data.</text>
</comment>
<keyword evidence="2" id="KW-0808">Transferase</keyword>